<dbReference type="InterPro" id="IPR016142">
    <property type="entry name" value="Citrate_synth-like_lrg_a-sub"/>
</dbReference>
<keyword evidence="1" id="KW-0808">Transferase</keyword>
<dbReference type="PRINTS" id="PR00143">
    <property type="entry name" value="CITRTSNTHASE"/>
</dbReference>
<dbReference type="EMBL" id="JASNWA010000009">
    <property type="protein sequence ID" value="KAK3170037.1"/>
    <property type="molecule type" value="Genomic_DNA"/>
</dbReference>
<reference evidence="3" key="1">
    <citation type="submission" date="2022-11" db="EMBL/GenBank/DDBJ databases">
        <title>Chromosomal genome sequence assembly and mating type (MAT) locus characterization of the leprose asexual lichenized fungus Lepraria neglecta (Nyl.) Erichsen.</title>
        <authorList>
            <person name="Allen J.L."/>
            <person name="Pfeffer B."/>
        </authorList>
    </citation>
    <scope>NUCLEOTIDE SEQUENCE</scope>
    <source>
        <strain evidence="3">Allen 5258</strain>
    </source>
</reference>
<keyword evidence="4" id="KW-1185">Reference proteome</keyword>
<dbReference type="GO" id="GO:0046912">
    <property type="term" value="F:acyltransferase activity, acyl groups converted into alkyl on transfer"/>
    <property type="evidence" value="ECO:0007669"/>
    <property type="project" value="InterPro"/>
</dbReference>
<dbReference type="InterPro" id="IPR016143">
    <property type="entry name" value="Citrate_synth-like_sm_a-sub"/>
</dbReference>
<dbReference type="PANTHER" id="PTHR42871:SF1">
    <property type="entry name" value="CITRATE SYNTHASE"/>
    <property type="match status" value="1"/>
</dbReference>
<comment type="similarity">
    <text evidence="1">Belongs to the citrate synthase family.</text>
</comment>
<dbReference type="Gene3D" id="1.10.580.10">
    <property type="entry name" value="Citrate Synthase, domain 1"/>
    <property type="match status" value="1"/>
</dbReference>
<dbReference type="Proteomes" id="UP001276659">
    <property type="component" value="Unassembled WGS sequence"/>
</dbReference>
<name>A0AAE0DGV7_9LECA</name>
<dbReference type="Gene3D" id="1.10.230.10">
    <property type="entry name" value="Cytochrome P450-Terp, domain 2"/>
    <property type="match status" value="1"/>
</dbReference>
<comment type="caution">
    <text evidence="3">The sequence shown here is derived from an EMBL/GenBank/DDBJ whole genome shotgun (WGS) entry which is preliminary data.</text>
</comment>
<evidence type="ECO:0000256" key="1">
    <source>
        <dbReference type="RuleBase" id="RU000441"/>
    </source>
</evidence>
<dbReference type="AlphaFoldDB" id="A0AAE0DGV7"/>
<dbReference type="InterPro" id="IPR002020">
    <property type="entry name" value="Citrate_synthase"/>
</dbReference>
<sequence length="406" mass="45366">MSKVEMAKENGALQNGTSPKTSLHVIDQRTGKHYDLPISHNAVNASEFQQIKAPENHEYYADQNEQGVRIFDPGFSNTAVSTSNVTYVNGPKGFMQYRGYPIGDIVGRKSFLDTAYLLIWGDWPTANQLRDFETKLINVPLPYQSVFNVIRSFPPDGSCMGMIIAGLSALQSTQMPLIPAHAAKNLYLGNSELVDQEIVNFLGSYVIVVAIVYCHHTGRDFTMPRSDLSYIENFFLMTGHVDSTTKLPNPKYVDNFERLWILIANHEMTCSTAALLQTASSLPDVFSCMISALSALYGPLHGGAIEVAYKNIKEVGTVENAQAKIDRVKAGKERLYGYGHRLYKVKDPRSVFIREIADQLQEEIAEDPLLKVAFEIDRIASEDEYFTSRKLSLNADLYAAFAYKAM</sequence>
<evidence type="ECO:0000256" key="2">
    <source>
        <dbReference type="SAM" id="MobiDB-lite"/>
    </source>
</evidence>
<feature type="compositionally biased region" description="Polar residues" evidence="2">
    <location>
        <begin position="12"/>
        <end position="21"/>
    </location>
</feature>
<accession>A0AAE0DGV7</accession>
<dbReference type="InterPro" id="IPR036969">
    <property type="entry name" value="Citrate_synthase_sf"/>
</dbReference>
<organism evidence="3 4">
    <name type="scientific">Lepraria neglecta</name>
    <dbReference type="NCBI Taxonomy" id="209136"/>
    <lineage>
        <taxon>Eukaryota</taxon>
        <taxon>Fungi</taxon>
        <taxon>Dikarya</taxon>
        <taxon>Ascomycota</taxon>
        <taxon>Pezizomycotina</taxon>
        <taxon>Lecanoromycetes</taxon>
        <taxon>OSLEUM clade</taxon>
        <taxon>Lecanoromycetidae</taxon>
        <taxon>Lecanorales</taxon>
        <taxon>Lecanorineae</taxon>
        <taxon>Stereocaulaceae</taxon>
        <taxon>Lepraria</taxon>
    </lineage>
</organism>
<protein>
    <recommendedName>
        <fullName evidence="1">Citrate synthase</fullName>
    </recommendedName>
</protein>
<feature type="region of interest" description="Disordered" evidence="2">
    <location>
        <begin position="1"/>
        <end position="22"/>
    </location>
</feature>
<dbReference type="SUPFAM" id="SSF48256">
    <property type="entry name" value="Citrate synthase"/>
    <property type="match status" value="1"/>
</dbReference>
<dbReference type="PANTHER" id="PTHR42871">
    <property type="entry name" value="CITRATE SYNTHASE"/>
    <property type="match status" value="1"/>
</dbReference>
<gene>
    <name evidence="3" type="ORF">OEA41_009422</name>
</gene>
<evidence type="ECO:0000313" key="3">
    <source>
        <dbReference type="EMBL" id="KAK3170037.1"/>
    </source>
</evidence>
<proteinExistence type="inferred from homology"/>
<evidence type="ECO:0000313" key="4">
    <source>
        <dbReference type="Proteomes" id="UP001276659"/>
    </source>
</evidence>
<dbReference type="Pfam" id="PF00285">
    <property type="entry name" value="Citrate_synt"/>
    <property type="match status" value="1"/>
</dbReference>